<dbReference type="SUPFAM" id="SSF101738">
    <property type="entry name" value="SspB-like"/>
    <property type="match status" value="1"/>
</dbReference>
<reference evidence="2 3" key="1">
    <citation type="submission" date="2020-12" db="EMBL/GenBank/DDBJ databases">
        <title>Complete genome sequence of Burkholderia anthina BJQ0011.</title>
        <authorList>
            <person name="Xu Y."/>
        </authorList>
    </citation>
    <scope>NUCLEOTIDE SEQUENCE [LARGE SCALE GENOMIC DNA]</scope>
    <source>
        <strain evidence="2 3">BJQ0011</strain>
    </source>
</reference>
<feature type="compositionally biased region" description="Low complexity" evidence="1">
    <location>
        <begin position="120"/>
        <end position="134"/>
    </location>
</feature>
<accession>A0A7T6VFH3</accession>
<name>A0A7T6VFH3_9BURK</name>
<proteinExistence type="predicted"/>
<dbReference type="InterPro" id="IPR036760">
    <property type="entry name" value="SspB-like_sf"/>
</dbReference>
<dbReference type="NCBIfam" id="NF008768">
    <property type="entry name" value="PRK11798.2-4"/>
    <property type="match status" value="1"/>
</dbReference>
<keyword evidence="2" id="KW-0378">Hydrolase</keyword>
<dbReference type="GO" id="GO:0005840">
    <property type="term" value="C:ribosome"/>
    <property type="evidence" value="ECO:0007669"/>
    <property type="project" value="TreeGrafter"/>
</dbReference>
<dbReference type="NCBIfam" id="NF008769">
    <property type="entry name" value="PRK11798.2-5"/>
    <property type="match status" value="1"/>
</dbReference>
<sequence>MQEISTKPYLLRALYEWCTDNGYTPHIAVRVDNSTRVPRQFVRDGEIVLNISFEATSQLQMGNEWIEFTARFSGKAHKIEIPVANVLAIYARENGQGMAFQVDAVAGEAEDSGAFEDDAAQAADDGASRDASSSPLTPVADSGANEEPSEGADEPPKSDGDGSKGSSRPRLKIVK</sequence>
<dbReference type="GO" id="GO:0045732">
    <property type="term" value="P:positive regulation of protein catabolic process"/>
    <property type="evidence" value="ECO:0007669"/>
    <property type="project" value="TreeGrafter"/>
</dbReference>
<dbReference type="PANTHER" id="PTHR37486">
    <property type="entry name" value="STRINGENT STARVATION PROTEIN B"/>
    <property type="match status" value="1"/>
</dbReference>
<dbReference type="GO" id="GO:0005829">
    <property type="term" value="C:cytosol"/>
    <property type="evidence" value="ECO:0007669"/>
    <property type="project" value="TreeGrafter"/>
</dbReference>
<dbReference type="Proteomes" id="UP000596205">
    <property type="component" value="Chromosome 1"/>
</dbReference>
<gene>
    <name evidence="2" type="ORF">JFN94_01855</name>
</gene>
<dbReference type="Pfam" id="PF04386">
    <property type="entry name" value="SspB"/>
    <property type="match status" value="1"/>
</dbReference>
<protein>
    <submittedName>
        <fullName evidence="2">ClpXP protease specificity-enhancing factor</fullName>
    </submittedName>
</protein>
<dbReference type="AlphaFoldDB" id="A0A7T6VFH3"/>
<evidence type="ECO:0000313" key="2">
    <source>
        <dbReference type="EMBL" id="QQK02948.1"/>
    </source>
</evidence>
<dbReference type="PANTHER" id="PTHR37486:SF1">
    <property type="entry name" value="STRINGENT STARVATION PROTEIN B"/>
    <property type="match status" value="1"/>
</dbReference>
<feature type="region of interest" description="Disordered" evidence="1">
    <location>
        <begin position="109"/>
        <end position="175"/>
    </location>
</feature>
<feature type="compositionally biased region" description="Acidic residues" evidence="1">
    <location>
        <begin position="109"/>
        <end position="119"/>
    </location>
</feature>
<dbReference type="EMBL" id="CP066769">
    <property type="protein sequence ID" value="QQK02948.1"/>
    <property type="molecule type" value="Genomic_DNA"/>
</dbReference>
<keyword evidence="2" id="KW-0645">Protease</keyword>
<dbReference type="InterPro" id="IPR007481">
    <property type="entry name" value="SspB"/>
</dbReference>
<dbReference type="KEGG" id="bann:JFN94_01855"/>
<evidence type="ECO:0000313" key="3">
    <source>
        <dbReference type="Proteomes" id="UP000596205"/>
    </source>
</evidence>
<dbReference type="GO" id="GO:0006508">
    <property type="term" value="P:proteolysis"/>
    <property type="evidence" value="ECO:0007669"/>
    <property type="project" value="UniProtKB-KW"/>
</dbReference>
<organism evidence="2 3">
    <name type="scientific">Burkholderia anthina</name>
    <dbReference type="NCBI Taxonomy" id="179879"/>
    <lineage>
        <taxon>Bacteria</taxon>
        <taxon>Pseudomonadati</taxon>
        <taxon>Pseudomonadota</taxon>
        <taxon>Betaproteobacteria</taxon>
        <taxon>Burkholderiales</taxon>
        <taxon>Burkholderiaceae</taxon>
        <taxon>Burkholderia</taxon>
        <taxon>Burkholderia cepacia complex</taxon>
    </lineage>
</organism>
<dbReference type="Gene3D" id="2.30.30.220">
    <property type="entry name" value="SspB-like"/>
    <property type="match status" value="1"/>
</dbReference>
<dbReference type="GO" id="GO:0008233">
    <property type="term" value="F:peptidase activity"/>
    <property type="evidence" value="ECO:0007669"/>
    <property type="project" value="UniProtKB-KW"/>
</dbReference>
<dbReference type="RefSeq" id="WP_124828648.1">
    <property type="nucleotide sequence ID" value="NZ_CADEPR010000009.1"/>
</dbReference>
<dbReference type="PIRSF" id="PIRSF005276">
    <property type="entry name" value="SspB"/>
    <property type="match status" value="1"/>
</dbReference>
<evidence type="ECO:0000256" key="1">
    <source>
        <dbReference type="SAM" id="MobiDB-lite"/>
    </source>
</evidence>